<dbReference type="Gene3D" id="3.30.70.1710">
    <property type="match status" value="1"/>
</dbReference>
<accession>A0ABV3GLL9</accession>
<evidence type="ECO:0000313" key="6">
    <source>
        <dbReference type="Proteomes" id="UP001551675"/>
    </source>
</evidence>
<dbReference type="InterPro" id="IPR050575">
    <property type="entry name" value="BMC_shell"/>
</dbReference>
<proteinExistence type="inferred from homology"/>
<dbReference type="RefSeq" id="WP_061257803.1">
    <property type="nucleotide sequence ID" value="NZ_JBFALK010000017.1"/>
</dbReference>
<dbReference type="Pfam" id="PF00936">
    <property type="entry name" value="BMC"/>
    <property type="match status" value="1"/>
</dbReference>
<gene>
    <name evidence="5" type="ORF">AB0I59_28325</name>
</gene>
<dbReference type="InterPro" id="IPR044872">
    <property type="entry name" value="CcmK/CsoS1_BMC"/>
</dbReference>
<dbReference type="InterPro" id="IPR000249">
    <property type="entry name" value="BMC_dom"/>
</dbReference>
<evidence type="ECO:0000313" key="5">
    <source>
        <dbReference type="EMBL" id="MEV0972527.1"/>
    </source>
</evidence>
<comment type="caution">
    <text evidence="5">The sequence shown here is derived from an EMBL/GenBank/DDBJ whole genome shotgun (WGS) entry which is preliminary data.</text>
</comment>
<reference evidence="5 6" key="1">
    <citation type="submission" date="2024-06" db="EMBL/GenBank/DDBJ databases">
        <title>The Natural Products Discovery Center: Release of the First 8490 Sequenced Strains for Exploring Actinobacteria Biosynthetic Diversity.</title>
        <authorList>
            <person name="Kalkreuter E."/>
            <person name="Kautsar S.A."/>
            <person name="Yang D."/>
            <person name="Bader C.D."/>
            <person name="Teijaro C.N."/>
            <person name="Fluegel L."/>
            <person name="Davis C.M."/>
            <person name="Simpson J.R."/>
            <person name="Lauterbach L."/>
            <person name="Steele A.D."/>
            <person name="Gui C."/>
            <person name="Meng S."/>
            <person name="Li G."/>
            <person name="Viehrig K."/>
            <person name="Ye F."/>
            <person name="Su P."/>
            <person name="Kiefer A.F."/>
            <person name="Nichols A."/>
            <person name="Cepeda A.J."/>
            <person name="Yan W."/>
            <person name="Fan B."/>
            <person name="Jiang Y."/>
            <person name="Adhikari A."/>
            <person name="Zheng C.-J."/>
            <person name="Schuster L."/>
            <person name="Cowan T.M."/>
            <person name="Smanski M.J."/>
            <person name="Chevrette M.G."/>
            <person name="De Carvalho L.P.S."/>
            <person name="Shen B."/>
        </authorList>
    </citation>
    <scope>NUCLEOTIDE SEQUENCE [LARGE SCALE GENOMIC DNA]</scope>
    <source>
        <strain evidence="5 6">NPDC050100</strain>
    </source>
</reference>
<protein>
    <submittedName>
        <fullName evidence="5">BMC domain-containing protein</fullName>
    </submittedName>
</protein>
<feature type="domain" description="BMC" evidence="4">
    <location>
        <begin position="7"/>
        <end position="91"/>
    </location>
</feature>
<dbReference type="InterPro" id="IPR037233">
    <property type="entry name" value="CcmK-like_sf"/>
</dbReference>
<dbReference type="CDD" id="cd07045">
    <property type="entry name" value="BMC_CcmK_like"/>
    <property type="match status" value="1"/>
</dbReference>
<dbReference type="EMBL" id="JBFALK010000017">
    <property type="protein sequence ID" value="MEV0972527.1"/>
    <property type="molecule type" value="Genomic_DNA"/>
</dbReference>
<dbReference type="PANTHER" id="PTHR33941">
    <property type="entry name" value="PROPANEDIOL UTILIZATION PROTEIN PDUA"/>
    <property type="match status" value="1"/>
</dbReference>
<organism evidence="5 6">
    <name type="scientific">Microtetraspora glauca</name>
    <dbReference type="NCBI Taxonomy" id="1996"/>
    <lineage>
        <taxon>Bacteria</taxon>
        <taxon>Bacillati</taxon>
        <taxon>Actinomycetota</taxon>
        <taxon>Actinomycetes</taxon>
        <taxon>Streptosporangiales</taxon>
        <taxon>Streptosporangiaceae</taxon>
        <taxon>Microtetraspora</taxon>
    </lineage>
</organism>
<dbReference type="SMART" id="SM00877">
    <property type="entry name" value="BMC"/>
    <property type="match status" value="1"/>
</dbReference>
<evidence type="ECO:0000259" key="4">
    <source>
        <dbReference type="PROSITE" id="PS51930"/>
    </source>
</evidence>
<dbReference type="SUPFAM" id="SSF143414">
    <property type="entry name" value="CcmK-like"/>
    <property type="match status" value="1"/>
</dbReference>
<keyword evidence="6" id="KW-1185">Reference proteome</keyword>
<dbReference type="Proteomes" id="UP001551675">
    <property type="component" value="Unassembled WGS sequence"/>
</dbReference>
<dbReference type="PROSITE" id="PS51930">
    <property type="entry name" value="BMC_2"/>
    <property type="match status" value="1"/>
</dbReference>
<name>A0ABV3GLL9_MICGL</name>
<comment type="similarity">
    <text evidence="3">Belongs to the bacterial microcompartments protein family.</text>
</comment>
<evidence type="ECO:0000256" key="2">
    <source>
        <dbReference type="ARBA" id="ARBA00024446"/>
    </source>
</evidence>
<comment type="subcellular location">
    <subcellularLocation>
        <location evidence="1">Bacterial microcompartment</location>
    </subcellularLocation>
</comment>
<keyword evidence="2" id="KW-1283">Bacterial microcompartment</keyword>
<evidence type="ECO:0000256" key="3">
    <source>
        <dbReference type="PROSITE-ProRule" id="PRU01278"/>
    </source>
</evidence>
<sequence>MSGSQNAIGLIETRGIVSLVAGIEAMMKTAEVQTINVERIGSGYFSAAIKGSIAAVRQALDSGSAAVKQYGELRSAQLYPRPDAISVGLLDNGTRDLLAGGQRAEAS</sequence>
<evidence type="ECO:0000256" key="1">
    <source>
        <dbReference type="ARBA" id="ARBA00024322"/>
    </source>
</evidence>
<dbReference type="PANTHER" id="PTHR33941:SF11">
    <property type="entry name" value="BACTERIAL MICROCOMPARTMENT SHELL PROTEIN PDUJ"/>
    <property type="match status" value="1"/>
</dbReference>